<feature type="domain" description="Knr4/Smi1-like" evidence="2">
    <location>
        <begin position="38"/>
        <end position="193"/>
    </location>
</feature>
<name>A0ABM0GZ97_SACKO</name>
<dbReference type="InterPro" id="IPR037883">
    <property type="entry name" value="Knr4/Smi1-like_sf"/>
</dbReference>
<evidence type="ECO:0000313" key="3">
    <source>
        <dbReference type="Proteomes" id="UP000694865"/>
    </source>
</evidence>
<feature type="region of interest" description="Disordered" evidence="1">
    <location>
        <begin position="238"/>
        <end position="312"/>
    </location>
</feature>
<dbReference type="RefSeq" id="XP_002740692.2">
    <property type="nucleotide sequence ID" value="XM_002740646.2"/>
</dbReference>
<accession>A0ABM0GZ97</accession>
<keyword evidence="3" id="KW-1185">Reference proteome</keyword>
<dbReference type="PANTHER" id="PTHR31854">
    <property type="entry name" value="TUBULIN POLYGLUTAMYLASE COMPLEX SUBUNIT 2"/>
    <property type="match status" value="1"/>
</dbReference>
<dbReference type="SUPFAM" id="SSF160631">
    <property type="entry name" value="SMI1/KNR4-like"/>
    <property type="match status" value="1"/>
</dbReference>
<sequence>MAEIPHTKEMFDRLTMGIVRSLEKRPGVSDVRLLDRKPAERHIVVSWEQKNSCMLPDDLKRFYLTTDGMLLQWNIKFDEHVGQLGRMEINAMSNVVKLGGNNSSSNTPSLVDIDYDTDDEDSDGIVDNTAPTPHFDTRSRVFELDPCEGYGKVCFVYRDTKPGSPAQHPEIWFLDRSLRWHYLADTFTQYFRLMLMHLGLPQWQYTFTDIGLSPQAKQWFNMYAPVRLTMDGELVEHRSKEWPDTDSAPPLPDVPMNKLDLGKVFKGRLDKKAKGGQSKKKPASTASTAKPPSGTSSGRMPMGQGSAQSKPR</sequence>
<dbReference type="InterPro" id="IPR018958">
    <property type="entry name" value="Knr4/Smi1-like_dom"/>
</dbReference>
<organism evidence="3 4">
    <name type="scientific">Saccoglossus kowalevskii</name>
    <name type="common">Acorn worm</name>
    <dbReference type="NCBI Taxonomy" id="10224"/>
    <lineage>
        <taxon>Eukaryota</taxon>
        <taxon>Metazoa</taxon>
        <taxon>Hemichordata</taxon>
        <taxon>Enteropneusta</taxon>
        <taxon>Harrimaniidae</taxon>
        <taxon>Saccoglossus</taxon>
    </lineage>
</organism>
<evidence type="ECO:0000259" key="2">
    <source>
        <dbReference type="SMART" id="SM00860"/>
    </source>
</evidence>
<reference evidence="4" key="1">
    <citation type="submission" date="2025-08" db="UniProtKB">
        <authorList>
            <consortium name="RefSeq"/>
        </authorList>
    </citation>
    <scope>IDENTIFICATION</scope>
    <source>
        <tissue evidence="4">Testes</tissue>
    </source>
</reference>
<evidence type="ECO:0000313" key="4">
    <source>
        <dbReference type="RefSeq" id="XP_002740692.2"/>
    </source>
</evidence>
<dbReference type="GeneID" id="100370327"/>
<feature type="compositionally biased region" description="Basic and acidic residues" evidence="1">
    <location>
        <begin position="260"/>
        <end position="273"/>
    </location>
</feature>
<dbReference type="Proteomes" id="UP000694865">
    <property type="component" value="Unplaced"/>
</dbReference>
<dbReference type="SMART" id="SM00860">
    <property type="entry name" value="SMI1_KNR4"/>
    <property type="match status" value="1"/>
</dbReference>
<gene>
    <name evidence="4" type="primary">LOC100370327</name>
</gene>
<evidence type="ECO:0000256" key="1">
    <source>
        <dbReference type="SAM" id="MobiDB-lite"/>
    </source>
</evidence>
<feature type="compositionally biased region" description="Low complexity" evidence="1">
    <location>
        <begin position="283"/>
        <end position="298"/>
    </location>
</feature>
<dbReference type="PANTHER" id="PTHR31854:SF2">
    <property type="entry name" value="TUBULIN POLYGLUTAMYLASE COMPLEX SUBUNIT 2"/>
    <property type="match status" value="1"/>
</dbReference>
<proteinExistence type="predicted"/>
<protein>
    <submittedName>
        <fullName evidence="4">Tubulin polyglutamylase complex subunit 2-like</fullName>
    </submittedName>
</protein>
<dbReference type="InterPro" id="IPR039231">
    <property type="entry name" value="TPGS2"/>
</dbReference>